<dbReference type="InterPro" id="IPR012393">
    <property type="entry name" value="Tricorn_protease"/>
</dbReference>
<feature type="active site" description="Charge relay system" evidence="8">
    <location>
        <position position="745"/>
    </location>
</feature>
<gene>
    <name evidence="11" type="ORF">SAMN03080617_00231</name>
</gene>
<feature type="domain" description="Tail specific protease" evidence="10">
    <location>
        <begin position="849"/>
        <end position="1054"/>
    </location>
</feature>
<dbReference type="PANTHER" id="PTHR43253">
    <property type="entry name" value="TRICORN PROTEASE HOMOLOG 2-RELATED"/>
    <property type="match status" value="1"/>
</dbReference>
<dbReference type="GO" id="GO:0006508">
    <property type="term" value="P:proteolysis"/>
    <property type="evidence" value="ECO:0007669"/>
    <property type="project" value="UniProtKB-UniRule"/>
</dbReference>
<comment type="function">
    <text evidence="7">Degrades oligopeptides.</text>
</comment>
<evidence type="ECO:0000256" key="5">
    <source>
        <dbReference type="ARBA" id="ARBA00022801"/>
    </source>
</evidence>
<dbReference type="Gene3D" id="3.30.750.44">
    <property type="match status" value="1"/>
</dbReference>
<dbReference type="AlphaFoldDB" id="A0A1G5UZV5"/>
<sequence length="1102" mass="123564">MVLKKWMLTGLASFGLIAFGFSQEKPGYFMYPDIHENTVVFVAEGDLWKTSLNGGEAIRLTTHAGEESSPKISPDGKWVAYAATYEGPTEVYLIPISGGLPRRLTYEPAASIPTAWKSASEVAYVTNQYSTLPRLNTVVINIENGSKSIVPLDMAAEGSFNASGDTYFFVRPTFHNNVTKRYEGGTARQLWKYTSGQAEAVKLTNEYKGEDHHPIYHNGRVYFLSSRDGIQNVWSMNENGSDLKQHTKQSSYDVREVSIHGNNLVYRSGADLYLHELSNGQDKKLAISLTSDFDQLREYWIDNPANYISTISVSDDGEKVALTARGRVFVFPAKQGRSLRLSQKDGVRYRDAVFSPDGKDILTFSDESGEFEIHQYSGLGLDQGKKITSDGTTLRFGLLPSPDGKKLAYYDLNNELWIQEIASGKKVKANASDENLSGSMAWSPDSKWLAFGQAASNTFMQLFIFNSETGKRIPLTSDRTNSMNPQWSPDGKWIYFMSDRNFESRIGSPWGTRQPEPFWEKQIKIYQVGLKKGLVSPFQPKNELKPAEEKKAEGPVTVSIDEEGLIERVREVPIPAGNYKSLVVTDKALYYHRVGPGMGIYYGGGAPNDDNPALMMTPIDEKAEQKVFADKINSFVTSLNNKFAVLRQGNNHYVVELGTSPVSDLSKNQLNLSGWKFSVDPREDWRQIYTDAWRMERDYFYDPNMHGVDWDAMYKKYLPLVDRVTTRRELSDVMGELIGELSVLHTSVGGGDLREGDDKIQFGMLGGKFSRNEKLRGYSIDHIFKSDPDYPDEMSPLSHPDLNVSIDDVITHIDGVSVMDAPDLLYLLRDKANKQVRIKVLSSSGADKGDRIILPMTSAAESNLRYNEWEYTRRLIAEEKSNGEIGYVHLRAMTAPDIGQWYRDFYPQFKKSGLVIDVRQNRGGNIDSFILEKLMREVFFYWKSRTGEPYWNMPYAFRGHLVLLVDEFTASDGEAFAEGFRRLDMGQAIGARTWGGEVWLSGVNTLTDNGVARAPMNGVYGVVGEKLVGGDTDQGESVEWLIEGVGFIPDIEVINMPKATFDGKDAQLDAAIEHLKALIKADPRAVPQAPAYPDKSFKNGKN</sequence>
<dbReference type="EC" id="3.4.21.-" evidence="7"/>
<evidence type="ECO:0000256" key="8">
    <source>
        <dbReference type="PIRSR" id="PIRSR036421-1"/>
    </source>
</evidence>
<dbReference type="Pfam" id="PF03572">
    <property type="entry name" value="Peptidase_S41"/>
    <property type="match status" value="1"/>
</dbReference>
<dbReference type="Gene3D" id="2.120.10.60">
    <property type="entry name" value="Tricorn protease N-terminal domain"/>
    <property type="match status" value="1"/>
</dbReference>
<comment type="similarity">
    <text evidence="2 7">Belongs to the peptidase S41B family.</text>
</comment>
<keyword evidence="4 7" id="KW-0645">Protease</keyword>
<feature type="active site" description="Nucleophile" evidence="8">
    <location>
        <position position="971"/>
    </location>
</feature>
<dbReference type="InterPro" id="IPR015943">
    <property type="entry name" value="WD40/YVTN_repeat-like_dom_sf"/>
</dbReference>
<organism evidence="11 12">
    <name type="scientific">Algoriphagus alkaliphilus</name>
    <dbReference type="NCBI Taxonomy" id="279824"/>
    <lineage>
        <taxon>Bacteria</taxon>
        <taxon>Pseudomonadati</taxon>
        <taxon>Bacteroidota</taxon>
        <taxon>Cytophagia</taxon>
        <taxon>Cytophagales</taxon>
        <taxon>Cyclobacteriaceae</taxon>
        <taxon>Algoriphagus</taxon>
    </lineage>
</organism>
<evidence type="ECO:0000313" key="11">
    <source>
        <dbReference type="EMBL" id="SDA39150.1"/>
    </source>
</evidence>
<dbReference type="GO" id="GO:0008236">
    <property type="term" value="F:serine-type peptidase activity"/>
    <property type="evidence" value="ECO:0007669"/>
    <property type="project" value="UniProtKB-UniRule"/>
</dbReference>
<dbReference type="EMBL" id="FMXE01000002">
    <property type="protein sequence ID" value="SDA39150.1"/>
    <property type="molecule type" value="Genomic_DNA"/>
</dbReference>
<evidence type="ECO:0000259" key="10">
    <source>
        <dbReference type="SMART" id="SM00245"/>
    </source>
</evidence>
<dbReference type="STRING" id="279824.SAMN03080617_00231"/>
<dbReference type="InterPro" id="IPR005151">
    <property type="entry name" value="Tail-specific_protease"/>
</dbReference>
<evidence type="ECO:0000256" key="7">
    <source>
        <dbReference type="PIRNR" id="PIRNR036421"/>
    </source>
</evidence>
<evidence type="ECO:0000256" key="9">
    <source>
        <dbReference type="PIRSR" id="PIRSR036421-3"/>
    </source>
</evidence>
<evidence type="ECO:0000256" key="4">
    <source>
        <dbReference type="ARBA" id="ARBA00022670"/>
    </source>
</evidence>
<evidence type="ECO:0000256" key="6">
    <source>
        <dbReference type="ARBA" id="ARBA00022825"/>
    </source>
</evidence>
<evidence type="ECO:0000256" key="1">
    <source>
        <dbReference type="ARBA" id="ARBA00004496"/>
    </source>
</evidence>
<dbReference type="Pfam" id="PF14685">
    <property type="entry name" value="PDZ_Tricorn"/>
    <property type="match status" value="1"/>
</dbReference>
<dbReference type="InterPro" id="IPR029414">
    <property type="entry name" value="Tricorn_PDZ"/>
</dbReference>
<dbReference type="Proteomes" id="UP000198756">
    <property type="component" value="Unassembled WGS sequence"/>
</dbReference>
<dbReference type="Pfam" id="PF26549">
    <property type="entry name" value="Tricorn_N"/>
    <property type="match status" value="1"/>
</dbReference>
<dbReference type="OrthoDB" id="9815657at2"/>
<keyword evidence="5 7" id="KW-0378">Hydrolase</keyword>
<reference evidence="12" key="1">
    <citation type="submission" date="2016-10" db="EMBL/GenBank/DDBJ databases">
        <authorList>
            <person name="Varghese N."/>
            <person name="Submissions S."/>
        </authorList>
    </citation>
    <scope>NUCLEOTIDE SEQUENCE [LARGE SCALE GENOMIC DNA]</scope>
    <source>
        <strain evidence="12">DSM 22703</strain>
    </source>
</reference>
<dbReference type="InterPro" id="IPR028204">
    <property type="entry name" value="Tricorn_C1"/>
</dbReference>
<dbReference type="SUPFAM" id="SSF50156">
    <property type="entry name" value="PDZ domain-like"/>
    <property type="match status" value="1"/>
</dbReference>
<evidence type="ECO:0000313" key="12">
    <source>
        <dbReference type="Proteomes" id="UP000198756"/>
    </source>
</evidence>
<dbReference type="PANTHER" id="PTHR43253:SF1">
    <property type="entry name" value="TRICORN PROTEASE HOMOLOG 2-RELATED"/>
    <property type="match status" value="1"/>
</dbReference>
<proteinExistence type="inferred from homology"/>
<dbReference type="SUPFAM" id="SSF52096">
    <property type="entry name" value="ClpP/crotonase"/>
    <property type="match status" value="1"/>
</dbReference>
<dbReference type="Pfam" id="PF26550">
    <property type="entry name" value="Tricorn_2nd"/>
    <property type="match status" value="1"/>
</dbReference>
<dbReference type="RefSeq" id="WP_092728109.1">
    <property type="nucleotide sequence ID" value="NZ_FMXE01000002.1"/>
</dbReference>
<protein>
    <recommendedName>
        <fullName evidence="7">Tricorn protease homolog</fullName>
        <ecNumber evidence="7">3.4.21.-</ecNumber>
    </recommendedName>
</protein>
<dbReference type="SUPFAM" id="SSF69322">
    <property type="entry name" value="Tricorn protease domain 2"/>
    <property type="match status" value="1"/>
</dbReference>
<dbReference type="SMART" id="SM00245">
    <property type="entry name" value="TSPc"/>
    <property type="match status" value="1"/>
</dbReference>
<evidence type="ECO:0000256" key="2">
    <source>
        <dbReference type="ARBA" id="ARBA00008524"/>
    </source>
</evidence>
<dbReference type="CDD" id="cd07562">
    <property type="entry name" value="Peptidase_S41_TRI"/>
    <property type="match status" value="1"/>
</dbReference>
<dbReference type="InterPro" id="IPR036034">
    <property type="entry name" value="PDZ_sf"/>
</dbReference>
<feature type="site" description="Transition state stabilizer; via amide nitrogen" evidence="9">
    <location>
        <position position="972"/>
    </location>
</feature>
<evidence type="ECO:0000256" key="3">
    <source>
        <dbReference type="ARBA" id="ARBA00022490"/>
    </source>
</evidence>
<dbReference type="GO" id="GO:0005737">
    <property type="term" value="C:cytoplasm"/>
    <property type="evidence" value="ECO:0007669"/>
    <property type="project" value="UniProtKB-SubCell"/>
</dbReference>
<name>A0A1G5UZV5_9BACT</name>
<dbReference type="Gene3D" id="3.90.226.10">
    <property type="entry name" value="2-enoyl-CoA Hydratase, Chain A, domain 1"/>
    <property type="match status" value="1"/>
</dbReference>
<dbReference type="PIRSF" id="PIRSF036421">
    <property type="entry name" value="Tricorn_protease"/>
    <property type="match status" value="1"/>
</dbReference>
<dbReference type="InterPro" id="IPR029045">
    <property type="entry name" value="ClpP/crotonase-like_dom_sf"/>
</dbReference>
<comment type="subcellular location">
    <subcellularLocation>
        <location evidence="1 7">Cytoplasm</location>
    </subcellularLocation>
</comment>
<dbReference type="Gene3D" id="2.130.10.10">
    <property type="entry name" value="YVTN repeat-like/Quinoprotein amine dehydrogenase"/>
    <property type="match status" value="1"/>
</dbReference>
<dbReference type="SUPFAM" id="SSF69304">
    <property type="entry name" value="Tricorn protease N-terminal domain"/>
    <property type="match status" value="1"/>
</dbReference>
<keyword evidence="12" id="KW-1185">Reference proteome</keyword>
<dbReference type="Gene3D" id="2.30.42.10">
    <property type="match status" value="1"/>
</dbReference>
<dbReference type="Pfam" id="PF14684">
    <property type="entry name" value="Tricorn_C1"/>
    <property type="match status" value="1"/>
</dbReference>
<keyword evidence="3 7" id="KW-0963">Cytoplasm</keyword>
<accession>A0A1G5UZV5</accession>
<feature type="active site" description="Charge relay system" evidence="8">
    <location>
        <position position="1043"/>
    </location>
</feature>
<keyword evidence="6 7" id="KW-0720">Serine protease</keyword>